<feature type="compositionally biased region" description="Basic and acidic residues" evidence="1">
    <location>
        <begin position="68"/>
        <end position="79"/>
    </location>
</feature>
<name>A0ABY7U8F5_9CORY</name>
<accession>A0ABY7U8F5</accession>
<keyword evidence="4" id="KW-1185">Reference proteome</keyword>
<gene>
    <name evidence="3" type="ORF">CMASS_01565</name>
</gene>
<protein>
    <recommendedName>
        <fullName evidence="5">DUF3068 domain-containing protein</fullName>
    </recommendedName>
</protein>
<keyword evidence="2" id="KW-0812">Transmembrane</keyword>
<keyword evidence="2" id="KW-1133">Transmembrane helix</keyword>
<evidence type="ECO:0008006" key="5">
    <source>
        <dbReference type="Google" id="ProtNLM"/>
    </source>
</evidence>
<evidence type="ECO:0000256" key="2">
    <source>
        <dbReference type="SAM" id="Phobius"/>
    </source>
</evidence>
<feature type="compositionally biased region" description="Acidic residues" evidence="1">
    <location>
        <begin position="130"/>
        <end position="143"/>
    </location>
</feature>
<dbReference type="RefSeq" id="WP_022863433.1">
    <property type="nucleotide sequence ID" value="NZ_ATVG01000010.1"/>
</dbReference>
<sequence length="465" mass="49537">MLPKSRIWSVLVLGLGVALLAAAISAGSFLNFSPRLPLDAQRTTWTLHDDSGRALVVGGGEENADADASDKPAEPHSPEGPDSPDEQGAPEEAEAPEDAEAPAESKDAGEHDALADEGSDAVPGNAPEGEQPEGEQPESEQPEGEQPAADKPEGDKPEGDKPEGDKPAAPKGPEIYEGPLTYQLHMNIGEQSDAKTAQVRVGETTVRGDDPSAKQDVKNLYSARVWSYVIDRETGEAEEPAKLTHTIAMPESEVDVDGYWLKFPAHAEKTNYPVFDPTLRQAREAVFAEETEIEGRTVYRYHQEFEPENVAKLYAGMLNTTSLPTPEGGSEQGFLFHGASNDFFVDQETGMLVGMDVDIDDYYGTGDGERAYDALQFAGSTSEEDRAAFLEQAADIPDQTAARIARWAVGGLGGLLTLLGLLGALGAFGRRGGNSSGRKGQDRAAGHGGRTGNARSVGNARPVRR</sequence>
<dbReference type="EMBL" id="CP063189">
    <property type="protein sequence ID" value="WCZ31772.1"/>
    <property type="molecule type" value="Genomic_DNA"/>
</dbReference>
<feature type="compositionally biased region" description="Acidic residues" evidence="1">
    <location>
        <begin position="82"/>
        <end position="101"/>
    </location>
</feature>
<feature type="compositionally biased region" description="Basic and acidic residues" evidence="1">
    <location>
        <begin position="103"/>
        <end position="114"/>
    </location>
</feature>
<feature type="transmembrane region" description="Helical" evidence="2">
    <location>
        <begin position="407"/>
        <end position="429"/>
    </location>
</feature>
<keyword evidence="2" id="KW-0472">Membrane</keyword>
<reference evidence="3 4" key="1">
    <citation type="submission" date="2020-10" db="EMBL/GenBank/DDBJ databases">
        <title>Complete genome sequence of Corynebacterium massiliense DSM 45435, type strain of Corynebacterium massiliense.</title>
        <authorList>
            <person name="Busche T."/>
            <person name="Kalinowski J."/>
            <person name="Ruckert C."/>
        </authorList>
    </citation>
    <scope>NUCLEOTIDE SEQUENCE [LARGE SCALE GENOMIC DNA]</scope>
    <source>
        <strain evidence="3 4">DSM 45435</strain>
    </source>
</reference>
<dbReference type="Proteomes" id="UP001220064">
    <property type="component" value="Chromosome"/>
</dbReference>
<evidence type="ECO:0000256" key="1">
    <source>
        <dbReference type="SAM" id="MobiDB-lite"/>
    </source>
</evidence>
<feature type="region of interest" description="Disordered" evidence="1">
    <location>
        <begin position="54"/>
        <end position="176"/>
    </location>
</feature>
<evidence type="ECO:0000313" key="4">
    <source>
        <dbReference type="Proteomes" id="UP001220064"/>
    </source>
</evidence>
<dbReference type="InterPro" id="IPR021424">
    <property type="entry name" value="PorA"/>
</dbReference>
<feature type="compositionally biased region" description="Basic and acidic residues" evidence="1">
    <location>
        <begin position="148"/>
        <end position="168"/>
    </location>
</feature>
<proteinExistence type="predicted"/>
<feature type="region of interest" description="Disordered" evidence="1">
    <location>
        <begin position="431"/>
        <end position="465"/>
    </location>
</feature>
<organism evidence="3 4">
    <name type="scientific">Corynebacterium massiliense DSM 45435</name>
    <dbReference type="NCBI Taxonomy" id="1121364"/>
    <lineage>
        <taxon>Bacteria</taxon>
        <taxon>Bacillati</taxon>
        <taxon>Actinomycetota</taxon>
        <taxon>Actinomycetes</taxon>
        <taxon>Mycobacteriales</taxon>
        <taxon>Corynebacteriaceae</taxon>
        <taxon>Corynebacterium</taxon>
    </lineage>
</organism>
<evidence type="ECO:0000313" key="3">
    <source>
        <dbReference type="EMBL" id="WCZ31772.1"/>
    </source>
</evidence>
<dbReference type="Pfam" id="PF11271">
    <property type="entry name" value="PorA"/>
    <property type="match status" value="1"/>
</dbReference>